<dbReference type="GO" id="GO:0005886">
    <property type="term" value="C:plasma membrane"/>
    <property type="evidence" value="ECO:0007669"/>
    <property type="project" value="UniProtKB-SubCell"/>
</dbReference>
<organism evidence="9 10">
    <name type="scientific">Jonesia denitrificans (strain ATCC 14870 / DSM 20603 / BCRC 15368 / CIP 55.134 / JCM 11481 / NBRC 15587 / NCTC 10816 / Prevot 55134)</name>
    <name type="common">Listeria denitrificans</name>
    <dbReference type="NCBI Taxonomy" id="471856"/>
    <lineage>
        <taxon>Bacteria</taxon>
        <taxon>Bacillati</taxon>
        <taxon>Actinomycetota</taxon>
        <taxon>Actinomycetes</taxon>
        <taxon>Micrococcales</taxon>
        <taxon>Jonesiaceae</taxon>
        <taxon>Jonesia</taxon>
    </lineage>
</organism>
<keyword evidence="4 7" id="KW-0472">Membrane</keyword>
<dbReference type="KEGG" id="jde:Jden_1349"/>
<evidence type="ECO:0000256" key="6">
    <source>
        <dbReference type="ARBA" id="ARBA00023316"/>
    </source>
</evidence>
<keyword evidence="6 7" id="KW-0961">Cell wall biogenesis/degradation</keyword>
<evidence type="ECO:0000256" key="1">
    <source>
        <dbReference type="ARBA" id="ARBA00022475"/>
    </source>
</evidence>
<dbReference type="STRING" id="471856.Jden_1349"/>
<feature type="site" description="Important for catalytic activity" evidence="7">
    <location>
        <position position="265"/>
    </location>
</feature>
<protein>
    <recommendedName>
        <fullName evidence="7">Endolytic murein transglycosylase</fullName>
        <ecNumber evidence="7">4.2.2.29</ecNumber>
    </recommendedName>
    <alternativeName>
        <fullName evidence="7">Peptidoglycan lytic transglycosylase</fullName>
    </alternativeName>
    <alternativeName>
        <fullName evidence="7">Peptidoglycan polymerization terminase</fullName>
    </alternativeName>
</protein>
<gene>
    <name evidence="7" type="primary">mltG</name>
    <name evidence="9" type="ordered locus">Jden_1349</name>
</gene>
<evidence type="ECO:0000256" key="2">
    <source>
        <dbReference type="ARBA" id="ARBA00022692"/>
    </source>
</evidence>
<keyword evidence="1 7" id="KW-1003">Cell membrane</keyword>
<dbReference type="Gene3D" id="3.30.1490.480">
    <property type="entry name" value="Endolytic murein transglycosylase"/>
    <property type="match status" value="1"/>
</dbReference>
<dbReference type="InterPro" id="IPR003770">
    <property type="entry name" value="MLTG-like"/>
</dbReference>
<evidence type="ECO:0000256" key="3">
    <source>
        <dbReference type="ARBA" id="ARBA00022989"/>
    </source>
</evidence>
<proteinExistence type="inferred from homology"/>
<dbReference type="HOGENOM" id="CLU_025574_4_0_11"/>
<name>C7R4E8_JONDD</name>
<dbReference type="OrthoDB" id="9814591at2"/>
<evidence type="ECO:0000256" key="5">
    <source>
        <dbReference type="ARBA" id="ARBA00023239"/>
    </source>
</evidence>
<feature type="region of interest" description="Disordered" evidence="8">
    <location>
        <begin position="1"/>
        <end position="22"/>
    </location>
</feature>
<comment type="function">
    <text evidence="7">Functions as a peptidoglycan terminase that cleaves nascent peptidoglycan strands endolytically to terminate their elongation.</text>
</comment>
<dbReference type="EC" id="4.2.2.29" evidence="7"/>
<evidence type="ECO:0000313" key="10">
    <source>
        <dbReference type="Proteomes" id="UP000000628"/>
    </source>
</evidence>
<dbReference type="HAMAP" id="MF_02065">
    <property type="entry name" value="MltG"/>
    <property type="match status" value="1"/>
</dbReference>
<dbReference type="AlphaFoldDB" id="C7R4E8"/>
<evidence type="ECO:0000313" key="9">
    <source>
        <dbReference type="EMBL" id="ACV09005.1"/>
    </source>
</evidence>
<dbReference type="EMBL" id="CP001706">
    <property type="protein sequence ID" value="ACV09005.1"/>
    <property type="molecule type" value="Genomic_DNA"/>
</dbReference>
<evidence type="ECO:0000256" key="8">
    <source>
        <dbReference type="SAM" id="MobiDB-lite"/>
    </source>
</evidence>
<sequence>MNDLFDTLSQEDHTTPRLSRQQRRALAAKKKREAARRRKSLIAVFFAVLIFGGGIAFAWSWGVEFFNGLSFNAPRVSEAPADYEGEGTEAVEVTVNEGDTGAAIATTLVAADVVASEGAFVSAANAHPDAAGIQPGTYTLYKKIPASKAVEMLLDLNNLSGNRVQVIPGMTVKDVIQKMKAVTGFSDDQINAALDNTEATGLPEQAEGSYEGWLADGDYRFSADVTPEEMFADMVARQRKRLADMGVKKAEWERTLKIASIVQLEGRNDDFPNIASVIENRLDIDMKLQMDSTVHYVHGGRGNASTTSAERADDNPWNTYKYKGLPKTPIGSPSAAAIEAVLNPPSTDYLFFVTVNPNSGETKFAETWSGHEANVAEYQQWLRDNEEAMTQSADGDS</sequence>
<dbReference type="PANTHER" id="PTHR30518">
    <property type="entry name" value="ENDOLYTIC MUREIN TRANSGLYCOSYLASE"/>
    <property type="match status" value="1"/>
</dbReference>
<comment type="similarity">
    <text evidence="7">Belongs to the transglycosylase MltG family.</text>
</comment>
<dbReference type="eggNOG" id="COG1559">
    <property type="taxonomic scope" value="Bacteria"/>
</dbReference>
<dbReference type="GO" id="GO:0071555">
    <property type="term" value="P:cell wall organization"/>
    <property type="evidence" value="ECO:0007669"/>
    <property type="project" value="UniProtKB-KW"/>
</dbReference>
<dbReference type="NCBIfam" id="TIGR00247">
    <property type="entry name" value="endolytic transglycosylase MltG"/>
    <property type="match status" value="1"/>
</dbReference>
<feature type="transmembrane region" description="Helical" evidence="7">
    <location>
        <begin position="40"/>
        <end position="61"/>
    </location>
</feature>
<dbReference type="Proteomes" id="UP000000628">
    <property type="component" value="Chromosome"/>
</dbReference>
<dbReference type="Gene3D" id="3.30.160.60">
    <property type="entry name" value="Classic Zinc Finger"/>
    <property type="match status" value="1"/>
</dbReference>
<dbReference type="GO" id="GO:0008932">
    <property type="term" value="F:lytic endotransglycosylase activity"/>
    <property type="evidence" value="ECO:0007669"/>
    <property type="project" value="UniProtKB-UniRule"/>
</dbReference>
<evidence type="ECO:0000256" key="7">
    <source>
        <dbReference type="HAMAP-Rule" id="MF_02065"/>
    </source>
</evidence>
<dbReference type="Pfam" id="PF02618">
    <property type="entry name" value="YceG"/>
    <property type="match status" value="1"/>
</dbReference>
<evidence type="ECO:0000256" key="4">
    <source>
        <dbReference type="ARBA" id="ARBA00023136"/>
    </source>
</evidence>
<keyword evidence="5 7" id="KW-0456">Lyase</keyword>
<keyword evidence="10" id="KW-1185">Reference proteome</keyword>
<accession>C7R4E8</accession>
<dbReference type="GO" id="GO:0009252">
    <property type="term" value="P:peptidoglycan biosynthetic process"/>
    <property type="evidence" value="ECO:0007669"/>
    <property type="project" value="UniProtKB-UniRule"/>
</dbReference>
<keyword evidence="3 7" id="KW-1133">Transmembrane helix</keyword>
<dbReference type="PANTHER" id="PTHR30518:SF2">
    <property type="entry name" value="ENDOLYTIC MUREIN TRANSGLYCOSYLASE"/>
    <property type="match status" value="1"/>
</dbReference>
<reference evidence="9 10" key="1">
    <citation type="journal article" date="2009" name="Stand. Genomic Sci.">
        <title>Complete genome sequence of Jonesia denitrificans type strain (Prevot 55134).</title>
        <authorList>
            <person name="Pukall R."/>
            <person name="Gehrich-Schroter G."/>
            <person name="Lapidus A."/>
            <person name="Nolan M."/>
            <person name="Glavina Del Rio T."/>
            <person name="Lucas S."/>
            <person name="Chen F."/>
            <person name="Tice H."/>
            <person name="Pitluck S."/>
            <person name="Cheng J.F."/>
            <person name="Copeland A."/>
            <person name="Saunders E."/>
            <person name="Brettin T."/>
            <person name="Detter J.C."/>
            <person name="Bruce D."/>
            <person name="Goodwin L."/>
            <person name="Pati A."/>
            <person name="Ivanova N."/>
            <person name="Mavromatis K."/>
            <person name="Ovchinnikova G."/>
            <person name="Chen A."/>
            <person name="Palaniappan K."/>
            <person name="Land M."/>
            <person name="Hauser L."/>
            <person name="Chang Y.J."/>
            <person name="Jeffries C.D."/>
            <person name="Chain P."/>
            <person name="Goker M."/>
            <person name="Bristow J."/>
            <person name="Eisen J.A."/>
            <person name="Markowitz V."/>
            <person name="Hugenholtz P."/>
            <person name="Kyrpides N.C."/>
            <person name="Klenk H.P."/>
            <person name="Han C."/>
        </authorList>
    </citation>
    <scope>NUCLEOTIDE SEQUENCE [LARGE SCALE GENOMIC DNA]</scope>
    <source>
        <strain evidence="10">ATCC 14870 / DSM 20603 / BCRC 15368 / CIP 55.134 / JCM 11481 / NBRC 15587 / NCTC 10816 / Prevot 55134</strain>
    </source>
</reference>
<comment type="subcellular location">
    <subcellularLocation>
        <location evidence="7">Cell membrane</location>
        <topology evidence="7">Single-pass membrane protein</topology>
    </subcellularLocation>
</comment>
<comment type="catalytic activity">
    <reaction evidence="7">
        <text>a peptidoglycan chain = a peptidoglycan chain with N-acetyl-1,6-anhydromuramyl-[peptide] at the reducing end + a peptidoglycan chain with N-acetylglucosamine at the non-reducing end.</text>
        <dbReference type="EC" id="4.2.2.29"/>
    </reaction>
</comment>
<dbReference type="RefSeq" id="WP_015771633.1">
    <property type="nucleotide sequence ID" value="NC_013174.1"/>
</dbReference>
<keyword evidence="2 7" id="KW-0812">Transmembrane</keyword>